<dbReference type="AlphaFoldDB" id="A0AB73V9Z5"/>
<sequence length="88" mass="10144">MVDQSLLVLNNKKLVIKTLETVLERKIVLDPNINLKDEGLDSLKTIELIVSLEEEFDIQIDDEDLIIDNFLTIGKMFNLLIEKYGIKL</sequence>
<dbReference type="EMBL" id="CP028010">
    <property type="protein sequence ID" value="QMT27561.1"/>
    <property type="molecule type" value="Genomic_DNA"/>
</dbReference>
<dbReference type="InterPro" id="IPR036736">
    <property type="entry name" value="ACP-like_sf"/>
</dbReference>
<organism evidence="2 3">
    <name type="scientific">Bacillus cereus</name>
    <dbReference type="NCBI Taxonomy" id="1396"/>
    <lineage>
        <taxon>Bacteria</taxon>
        <taxon>Bacillati</taxon>
        <taxon>Bacillota</taxon>
        <taxon>Bacilli</taxon>
        <taxon>Bacillales</taxon>
        <taxon>Bacillaceae</taxon>
        <taxon>Bacillus</taxon>
        <taxon>Bacillus cereus group</taxon>
    </lineage>
</organism>
<evidence type="ECO:0000313" key="2">
    <source>
        <dbReference type="EMBL" id="QMT27561.1"/>
    </source>
</evidence>
<dbReference type="Proteomes" id="UP000464780">
    <property type="component" value="Plasmid unnamed_12"/>
</dbReference>
<evidence type="ECO:0000313" key="3">
    <source>
        <dbReference type="Proteomes" id="UP000464780"/>
    </source>
</evidence>
<dbReference type="SUPFAM" id="SSF47336">
    <property type="entry name" value="ACP-like"/>
    <property type="match status" value="1"/>
</dbReference>
<protein>
    <recommendedName>
        <fullName evidence="1">Carrier domain-containing protein</fullName>
    </recommendedName>
</protein>
<feature type="domain" description="Carrier" evidence="1">
    <location>
        <begin position="6"/>
        <end position="84"/>
    </location>
</feature>
<name>A0AB73V9Z5_BACCE</name>
<dbReference type="Pfam" id="PF00550">
    <property type="entry name" value="PP-binding"/>
    <property type="match status" value="1"/>
</dbReference>
<dbReference type="PROSITE" id="PS50075">
    <property type="entry name" value="CARRIER"/>
    <property type="match status" value="1"/>
</dbReference>
<keyword evidence="2" id="KW-0614">Plasmid</keyword>
<accession>A0AB73V9Z5</accession>
<dbReference type="RefSeq" id="WP_162281054.1">
    <property type="nucleotide sequence ID" value="NZ_CP028010.2"/>
</dbReference>
<evidence type="ECO:0000259" key="1">
    <source>
        <dbReference type="PROSITE" id="PS50075"/>
    </source>
</evidence>
<geneLocation type="plasmid" evidence="2 3">
    <name>unnamed_12</name>
</geneLocation>
<dbReference type="Gene3D" id="1.10.1200.10">
    <property type="entry name" value="ACP-like"/>
    <property type="match status" value="1"/>
</dbReference>
<reference evidence="2 3" key="1">
    <citation type="submission" date="2018-03" db="EMBL/GenBank/DDBJ databases">
        <title>The complete genome of bacterial strain SGAir0260.</title>
        <authorList>
            <person name="Schuster S.C."/>
        </authorList>
    </citation>
    <scope>NUCLEOTIDE SEQUENCE [LARGE SCALE GENOMIC DNA]</scope>
    <source>
        <strain evidence="2 3">SGAir0260</strain>
        <plasmid evidence="2 3">unnamed_12</plasmid>
    </source>
</reference>
<proteinExistence type="predicted"/>
<gene>
    <name evidence="2" type="ORF">C1N66_33165</name>
</gene>
<dbReference type="InterPro" id="IPR009081">
    <property type="entry name" value="PP-bd_ACP"/>
</dbReference>